<dbReference type="InterPro" id="IPR038078">
    <property type="entry name" value="PhoU-like_sf"/>
</dbReference>
<protein>
    <submittedName>
        <fullName evidence="3">DUF47 family protein</fullName>
    </submittedName>
</protein>
<dbReference type="EMBL" id="DXBU01000171">
    <property type="protein sequence ID" value="HIZ23640.1"/>
    <property type="molecule type" value="Genomic_DNA"/>
</dbReference>
<dbReference type="Proteomes" id="UP000824041">
    <property type="component" value="Unassembled WGS sequence"/>
</dbReference>
<comment type="similarity">
    <text evidence="1">Belongs to the UPF0111 family.</text>
</comment>
<dbReference type="Gene3D" id="1.20.58.220">
    <property type="entry name" value="Phosphate transport system protein phou homolog 2, domain 2"/>
    <property type="match status" value="1"/>
</dbReference>
<evidence type="ECO:0000256" key="2">
    <source>
        <dbReference type="SAM" id="Coils"/>
    </source>
</evidence>
<evidence type="ECO:0000313" key="3">
    <source>
        <dbReference type="EMBL" id="HIZ23640.1"/>
    </source>
</evidence>
<organism evidence="3 4">
    <name type="scientific">Candidatus Blautia faecigallinarum</name>
    <dbReference type="NCBI Taxonomy" id="2838488"/>
    <lineage>
        <taxon>Bacteria</taxon>
        <taxon>Bacillati</taxon>
        <taxon>Bacillota</taxon>
        <taxon>Clostridia</taxon>
        <taxon>Lachnospirales</taxon>
        <taxon>Lachnospiraceae</taxon>
        <taxon>Blautia</taxon>
    </lineage>
</organism>
<reference evidence="3" key="2">
    <citation type="submission" date="2021-04" db="EMBL/GenBank/DDBJ databases">
        <authorList>
            <person name="Gilroy R."/>
        </authorList>
    </citation>
    <scope>NUCLEOTIDE SEQUENCE</scope>
    <source>
        <strain evidence="3">14324</strain>
    </source>
</reference>
<dbReference type="Pfam" id="PF01865">
    <property type="entry name" value="PhoU_div"/>
    <property type="match status" value="1"/>
</dbReference>
<dbReference type="SUPFAM" id="SSF109755">
    <property type="entry name" value="PhoU-like"/>
    <property type="match status" value="1"/>
</dbReference>
<name>A0A9D2IUV2_9FIRM</name>
<dbReference type="AlphaFoldDB" id="A0A9D2IUV2"/>
<comment type="caution">
    <text evidence="3">The sequence shown here is derived from an EMBL/GenBank/DDBJ whole genome shotgun (WGS) entry which is preliminary data.</text>
</comment>
<sequence length="207" mass="24360">MSKKQDEFYFQSFIECAEAACSAARLLKETLLDFSQDTINEKMEDMHKVEHAADEKKHEVIDRLSKAFIVPIEREDIVLLSDNIDEVTDRLEDVLIRLYMNYVTEIRQEAIPLMEVVIKCCEEVKALLKDFADFRRSKTLKNHIIRINELEEEADRLFMSIMRELHEKEKNPLAIIAWREIYHYMEKCADACEHVADTVESVIMKNS</sequence>
<dbReference type="InterPro" id="IPR052912">
    <property type="entry name" value="UPF0111_domain"/>
</dbReference>
<dbReference type="InterPro" id="IPR018445">
    <property type="entry name" value="Put_Phosphate_transp_reg"/>
</dbReference>
<accession>A0A9D2IUV2</accession>
<dbReference type="PANTHER" id="PTHR37298:SF1">
    <property type="entry name" value="UPF0111 PROTEIN YKAA"/>
    <property type="match status" value="1"/>
</dbReference>
<evidence type="ECO:0000313" key="4">
    <source>
        <dbReference type="Proteomes" id="UP000824041"/>
    </source>
</evidence>
<feature type="coiled-coil region" evidence="2">
    <location>
        <begin position="140"/>
        <end position="167"/>
    </location>
</feature>
<keyword evidence="2" id="KW-0175">Coiled coil</keyword>
<evidence type="ECO:0000256" key="1">
    <source>
        <dbReference type="ARBA" id="ARBA00008591"/>
    </source>
</evidence>
<proteinExistence type="inferred from homology"/>
<dbReference type="PANTHER" id="PTHR37298">
    <property type="entry name" value="UPF0111 PROTEIN YKAA"/>
    <property type="match status" value="1"/>
</dbReference>
<reference evidence="3" key="1">
    <citation type="journal article" date="2021" name="PeerJ">
        <title>Extensive microbial diversity within the chicken gut microbiome revealed by metagenomics and culture.</title>
        <authorList>
            <person name="Gilroy R."/>
            <person name="Ravi A."/>
            <person name="Getino M."/>
            <person name="Pursley I."/>
            <person name="Horton D.L."/>
            <person name="Alikhan N.F."/>
            <person name="Baker D."/>
            <person name="Gharbi K."/>
            <person name="Hall N."/>
            <person name="Watson M."/>
            <person name="Adriaenssens E.M."/>
            <person name="Foster-Nyarko E."/>
            <person name="Jarju S."/>
            <person name="Secka A."/>
            <person name="Antonio M."/>
            <person name="Oren A."/>
            <person name="Chaudhuri R.R."/>
            <person name="La Ragione R."/>
            <person name="Hildebrand F."/>
            <person name="Pallen M.J."/>
        </authorList>
    </citation>
    <scope>NUCLEOTIDE SEQUENCE</scope>
    <source>
        <strain evidence="3">14324</strain>
    </source>
</reference>
<gene>
    <name evidence="3" type="ORF">IAA21_12760</name>
</gene>